<organism evidence="2 3">
    <name type="scientific">Exocentrus adspersus</name>
    <dbReference type="NCBI Taxonomy" id="1586481"/>
    <lineage>
        <taxon>Eukaryota</taxon>
        <taxon>Metazoa</taxon>
        <taxon>Ecdysozoa</taxon>
        <taxon>Arthropoda</taxon>
        <taxon>Hexapoda</taxon>
        <taxon>Insecta</taxon>
        <taxon>Pterygota</taxon>
        <taxon>Neoptera</taxon>
        <taxon>Endopterygota</taxon>
        <taxon>Coleoptera</taxon>
        <taxon>Polyphaga</taxon>
        <taxon>Cucujiformia</taxon>
        <taxon>Chrysomeloidea</taxon>
        <taxon>Cerambycidae</taxon>
        <taxon>Lamiinae</taxon>
        <taxon>Acanthocinini</taxon>
        <taxon>Exocentrus</taxon>
    </lineage>
</organism>
<proteinExistence type="predicted"/>
<keyword evidence="3" id="KW-1185">Reference proteome</keyword>
<dbReference type="Proteomes" id="UP001159042">
    <property type="component" value="Unassembled WGS sequence"/>
</dbReference>
<evidence type="ECO:0000313" key="2">
    <source>
        <dbReference type="EMBL" id="KAJ8912751.1"/>
    </source>
</evidence>
<protein>
    <submittedName>
        <fullName evidence="2">Uncharacterized protein</fullName>
    </submittedName>
</protein>
<dbReference type="EMBL" id="JANEYG010000113">
    <property type="protein sequence ID" value="KAJ8912751.1"/>
    <property type="molecule type" value="Genomic_DNA"/>
</dbReference>
<reference evidence="2 3" key="1">
    <citation type="journal article" date="2023" name="Insect Mol. Biol.">
        <title>Genome sequencing provides insights into the evolution of gene families encoding plant cell wall-degrading enzymes in longhorned beetles.</title>
        <authorList>
            <person name="Shin N.R."/>
            <person name="Okamura Y."/>
            <person name="Kirsch R."/>
            <person name="Pauchet Y."/>
        </authorList>
    </citation>
    <scope>NUCLEOTIDE SEQUENCE [LARGE SCALE GENOMIC DNA]</scope>
    <source>
        <strain evidence="2">EAD_L_NR</strain>
    </source>
</reference>
<feature type="compositionally biased region" description="Basic and acidic residues" evidence="1">
    <location>
        <begin position="324"/>
        <end position="336"/>
    </location>
</feature>
<feature type="region of interest" description="Disordered" evidence="1">
    <location>
        <begin position="372"/>
        <end position="392"/>
    </location>
</feature>
<dbReference type="AlphaFoldDB" id="A0AAV8VEJ4"/>
<dbReference type="PANTHER" id="PTHR34239:SF2">
    <property type="entry name" value="TRANSPOSABLE ELEMENT P TRANSPOSASE_THAP9 CONSERVED DOMAIN-CONTAINING PROTEIN"/>
    <property type="match status" value="1"/>
</dbReference>
<accession>A0AAV8VEJ4</accession>
<feature type="region of interest" description="Disordered" evidence="1">
    <location>
        <begin position="293"/>
        <end position="347"/>
    </location>
</feature>
<comment type="caution">
    <text evidence="2">The sequence shown here is derived from an EMBL/GenBank/DDBJ whole genome shotgun (WGS) entry which is preliminary data.</text>
</comment>
<name>A0AAV8VEJ4_9CUCU</name>
<gene>
    <name evidence="2" type="ORF">NQ315_016707</name>
</gene>
<sequence>MSKRPPSSQDEMNHRFKKLKQQLQEMQEELQYLATPSPSEQSRWSYYSEGDIENYETDSEEPLEIQNPLEPEVSLIEAPDNEVQQNFSFLGSRPTLDTEKGPPLHKEIVVRWNLYLRKGVSKDLRKEVIEKYKIPSNCQTLTPPLINSEILLCLPKFASEHDSFMMALQQQLAHGLSGFWCFVEDSTRILFYTKGSNPTQEDGVGLVIDNMLPTESQSENLNILAEASQLFANVHYAISAHCKFKITPHLNPDCRKVAKTLEIDEFLLSKNFAEAVKKEHTVKKASTEFKRKIWQPPSLPGPSGVQSRQHLNYQRPQFKTRLKGGREERRPSERSRTNQPRGVARTSCRAWEQITKDRAIVSWIKGVQIPFASKPNQTSEPTIKIRPKLAKA</sequence>
<evidence type="ECO:0000313" key="3">
    <source>
        <dbReference type="Proteomes" id="UP001159042"/>
    </source>
</evidence>
<feature type="compositionally biased region" description="Polar residues" evidence="1">
    <location>
        <begin position="304"/>
        <end position="317"/>
    </location>
</feature>
<evidence type="ECO:0000256" key="1">
    <source>
        <dbReference type="SAM" id="MobiDB-lite"/>
    </source>
</evidence>
<dbReference type="PANTHER" id="PTHR34239">
    <property type="entry name" value="APPLE DOMAIN-CONTAINING PROTEIN"/>
    <property type="match status" value="1"/>
</dbReference>